<evidence type="ECO:0000313" key="3">
    <source>
        <dbReference type="Proteomes" id="UP000245383"/>
    </source>
</evidence>
<protein>
    <submittedName>
        <fullName evidence="2">Uncharacterized protein</fullName>
    </submittedName>
</protein>
<proteinExistence type="predicted"/>
<comment type="caution">
    <text evidence="2">The sequence shown here is derived from an EMBL/GenBank/DDBJ whole genome shotgun (WGS) entry which is preliminary data.</text>
</comment>
<organism evidence="2 3">
    <name type="scientific">Smittium simulii</name>
    <dbReference type="NCBI Taxonomy" id="133385"/>
    <lineage>
        <taxon>Eukaryota</taxon>
        <taxon>Fungi</taxon>
        <taxon>Fungi incertae sedis</taxon>
        <taxon>Zoopagomycota</taxon>
        <taxon>Kickxellomycotina</taxon>
        <taxon>Harpellomycetes</taxon>
        <taxon>Harpellales</taxon>
        <taxon>Legeriomycetaceae</taxon>
        <taxon>Smittium</taxon>
    </lineage>
</organism>
<dbReference type="EMBL" id="MBFR01000002">
    <property type="protein sequence ID" value="PVU98168.1"/>
    <property type="molecule type" value="Genomic_DNA"/>
</dbReference>
<keyword evidence="3" id="KW-1185">Reference proteome</keyword>
<accession>A0A2T9Z0P5</accession>
<evidence type="ECO:0000256" key="1">
    <source>
        <dbReference type="SAM" id="Coils"/>
    </source>
</evidence>
<evidence type="ECO:0000313" key="2">
    <source>
        <dbReference type="EMBL" id="PVU98168.1"/>
    </source>
</evidence>
<keyword evidence="1" id="KW-0175">Coiled coil</keyword>
<reference evidence="2 3" key="1">
    <citation type="journal article" date="2018" name="MBio">
        <title>Comparative Genomics Reveals the Core Gene Toolbox for the Fungus-Insect Symbiosis.</title>
        <authorList>
            <person name="Wang Y."/>
            <person name="Stata M."/>
            <person name="Wang W."/>
            <person name="Stajich J.E."/>
            <person name="White M.M."/>
            <person name="Moncalvo J.M."/>
        </authorList>
    </citation>
    <scope>NUCLEOTIDE SEQUENCE [LARGE SCALE GENOMIC DNA]</scope>
    <source>
        <strain evidence="2 3">SWE-8-4</strain>
    </source>
</reference>
<sequence length="160" mass="17985">MTSASQSDTMEKLIQELDGSLKSTLTNILQYSDKGTSEDAQLQGKSKIPSKSHILQIKAFNSKVTVPKHQNHSLNKDYSAQVSKISFDLKTIQKTLLDNVTQLSSKSNMKTCAEIEDLEKTIELKKQALSKHSNNLQKWAKTLKALELENQKIILHKNSM</sequence>
<dbReference type="Proteomes" id="UP000245383">
    <property type="component" value="Unassembled WGS sequence"/>
</dbReference>
<gene>
    <name evidence="2" type="ORF">BB561_000084</name>
</gene>
<dbReference type="AlphaFoldDB" id="A0A2T9Z0P5"/>
<feature type="coiled-coil region" evidence="1">
    <location>
        <begin position="115"/>
        <end position="149"/>
    </location>
</feature>
<name>A0A2T9Z0P5_9FUNG</name>